<keyword evidence="2" id="KW-0347">Helicase</keyword>
<dbReference type="PANTHER" id="PTHR10492">
    <property type="match status" value="1"/>
</dbReference>
<sequence>MIHRQKNIGNGKIELHQNTQCIKFPDKFCNIIQTKNELIESVFQDKLNNYLDQNWISQHAILAAKNDDVDKINFQIQHLLPGDCMSFKSIDTTVDENETVHFPTEFLNYLDILGIPPHNLRLKICSPVVLLRNLYPPKLCNGTRLLIKRITVNVLEATILTGKFKGEIVQLPRIPMILSESPIPIKRIQFLIRFAFTKTINKYQGQKMSICGLDLENPCFPMGNYMLHAHVWRSHQIYLY</sequence>
<evidence type="ECO:0000313" key="3">
    <source>
        <dbReference type="Proteomes" id="UP000478052"/>
    </source>
</evidence>
<keyword evidence="3" id="KW-1185">Reference proteome</keyword>
<accession>A0A6G0Z3K3</accession>
<dbReference type="SUPFAM" id="SSF52540">
    <property type="entry name" value="P-loop containing nucleoside triphosphate hydrolases"/>
    <property type="match status" value="1"/>
</dbReference>
<evidence type="ECO:0000259" key="1">
    <source>
        <dbReference type="Pfam" id="PF21530"/>
    </source>
</evidence>
<name>A0A6G0Z3K3_APHCR</name>
<organism evidence="2 3">
    <name type="scientific">Aphis craccivora</name>
    <name type="common">Cowpea aphid</name>
    <dbReference type="NCBI Taxonomy" id="307492"/>
    <lineage>
        <taxon>Eukaryota</taxon>
        <taxon>Metazoa</taxon>
        <taxon>Ecdysozoa</taxon>
        <taxon>Arthropoda</taxon>
        <taxon>Hexapoda</taxon>
        <taxon>Insecta</taxon>
        <taxon>Pterygota</taxon>
        <taxon>Neoptera</taxon>
        <taxon>Paraneoptera</taxon>
        <taxon>Hemiptera</taxon>
        <taxon>Sternorrhyncha</taxon>
        <taxon>Aphidomorpha</taxon>
        <taxon>Aphidoidea</taxon>
        <taxon>Aphididae</taxon>
        <taxon>Aphidini</taxon>
        <taxon>Aphis</taxon>
        <taxon>Aphis</taxon>
    </lineage>
</organism>
<feature type="domain" description="DNA helicase Pif1-like 2B" evidence="1">
    <location>
        <begin position="105"/>
        <end position="148"/>
    </location>
</feature>
<dbReference type="PANTHER" id="PTHR10492:SF57">
    <property type="entry name" value="ATP-DEPENDENT DNA HELICASE"/>
    <property type="match status" value="1"/>
</dbReference>
<dbReference type="Proteomes" id="UP000478052">
    <property type="component" value="Unassembled WGS sequence"/>
</dbReference>
<dbReference type="Pfam" id="PF21530">
    <property type="entry name" value="Pif1_2B_dom"/>
    <property type="match status" value="1"/>
</dbReference>
<dbReference type="InterPro" id="IPR049163">
    <property type="entry name" value="Pif1-like_2B_dom"/>
</dbReference>
<keyword evidence="2" id="KW-0378">Hydrolase</keyword>
<protein>
    <submittedName>
        <fullName evidence="2">ATP-dependent DNA helicase PIF1-like</fullName>
    </submittedName>
</protein>
<dbReference type="InterPro" id="IPR027417">
    <property type="entry name" value="P-loop_NTPase"/>
</dbReference>
<proteinExistence type="predicted"/>
<evidence type="ECO:0000313" key="2">
    <source>
        <dbReference type="EMBL" id="KAF0765228.1"/>
    </source>
</evidence>
<keyword evidence="2" id="KW-0547">Nucleotide-binding</keyword>
<dbReference type="GO" id="GO:0004386">
    <property type="term" value="F:helicase activity"/>
    <property type="evidence" value="ECO:0007669"/>
    <property type="project" value="UniProtKB-KW"/>
</dbReference>
<keyword evidence="2" id="KW-0067">ATP-binding</keyword>
<reference evidence="2 3" key="1">
    <citation type="submission" date="2019-08" db="EMBL/GenBank/DDBJ databases">
        <title>Whole genome of Aphis craccivora.</title>
        <authorList>
            <person name="Voronova N.V."/>
            <person name="Shulinski R.S."/>
            <person name="Bandarenka Y.V."/>
            <person name="Zhorov D.G."/>
            <person name="Warner D."/>
        </authorList>
    </citation>
    <scope>NUCLEOTIDE SEQUENCE [LARGE SCALE GENOMIC DNA]</scope>
    <source>
        <strain evidence="2">180601</strain>
        <tissue evidence="2">Whole Body</tissue>
    </source>
</reference>
<dbReference type="EMBL" id="VUJU01001452">
    <property type="protein sequence ID" value="KAF0765228.1"/>
    <property type="molecule type" value="Genomic_DNA"/>
</dbReference>
<dbReference type="OrthoDB" id="10053386at2759"/>
<comment type="caution">
    <text evidence="2">The sequence shown here is derived from an EMBL/GenBank/DDBJ whole genome shotgun (WGS) entry which is preliminary data.</text>
</comment>
<dbReference type="AlphaFoldDB" id="A0A6G0Z3K3"/>
<gene>
    <name evidence="2" type="ORF">FWK35_00016449</name>
</gene>